<dbReference type="Gene3D" id="3.30.310.80">
    <property type="entry name" value="Kinase associated domain 1, KA1"/>
    <property type="match status" value="1"/>
</dbReference>
<dbReference type="EC" id="2.7.11.1" evidence="2"/>
<dbReference type="FunFam" id="1.10.510.10:FF:000407">
    <property type="entry name" value="Non-specific serine/threonine protein kinase"/>
    <property type="match status" value="1"/>
</dbReference>
<dbReference type="InterPro" id="IPR000719">
    <property type="entry name" value="Prot_kinase_dom"/>
</dbReference>
<evidence type="ECO:0000256" key="9">
    <source>
        <dbReference type="ARBA" id="ARBA00048679"/>
    </source>
</evidence>
<reference evidence="13 14" key="1">
    <citation type="submission" date="2024-01" db="EMBL/GenBank/DDBJ databases">
        <authorList>
            <person name="Waweru B."/>
        </authorList>
    </citation>
    <scope>NUCLEOTIDE SEQUENCE [LARGE SCALE GENOMIC DNA]</scope>
</reference>
<sequence length="493" mass="56545">MEGSSRRKRSRGEMLSPNYKIGKTLGYGAFGEVKLAEHKLTARREIKILKMLMHPHIIRLYEVIETSTDIFVVMEYAKCGELFEYILEKERLQEDEARLFFQQTISGLEYCHRNKVVHRDLKPENLLLDSKQNVKIADFGLSNIMRDGHFLKTNCGSYNYAAPEVLARKLYAGPEVDIWSCGVILYALLCGSLPFDDESIPNLLRKIKGGIYSIPRYLSSGARDMISKMLVVDPMRRMTMPEIRQHPWFQDCLPRYLVVPLPDTMQQAKKIDGEIFQEVVKMGFDGKKLTESIKSRMQNEATVAYHLLLDHRFCDSNGHLGAEIQRAPEINLSSMHPDEPSSSTRHELLPGYTDYQGMGLQSQVPATRKWALGLQSQAHPHQIMIVVLKALQELTVCWKKIGDYNMKCRWIPGTLETHKFPVVNHPVRNTVFLGQPSIVEKDVIINSSNVVKFEMQLYKTNEEKYLLDLQRVEGPQLLFLDLCAAFLVQLKVL</sequence>
<dbReference type="GO" id="GO:0035556">
    <property type="term" value="P:intracellular signal transduction"/>
    <property type="evidence" value="ECO:0007669"/>
    <property type="project" value="TreeGrafter"/>
</dbReference>
<comment type="similarity">
    <text evidence="1">Belongs to the protein kinase superfamily. CAMK Ser/Thr protein kinase family. SNF1 subfamily.</text>
</comment>
<dbReference type="SUPFAM" id="SSF56112">
    <property type="entry name" value="Protein kinase-like (PK-like)"/>
    <property type="match status" value="1"/>
</dbReference>
<dbReference type="PROSITE" id="PS50030">
    <property type="entry name" value="UBA"/>
    <property type="match status" value="1"/>
</dbReference>
<evidence type="ECO:0000256" key="1">
    <source>
        <dbReference type="ARBA" id="ARBA00006234"/>
    </source>
</evidence>
<dbReference type="PROSITE" id="PS50032">
    <property type="entry name" value="KA1"/>
    <property type="match status" value="1"/>
</dbReference>
<name>A0AAV1RTI1_9ROSI</name>
<dbReference type="EMBL" id="CAWUPB010001159">
    <property type="protein sequence ID" value="CAK7339989.1"/>
    <property type="molecule type" value="Genomic_DNA"/>
</dbReference>
<keyword evidence="4" id="KW-0808">Transferase</keyword>
<dbReference type="Gene3D" id="1.10.510.10">
    <property type="entry name" value="Transferase(Phosphotransferase) domain 1"/>
    <property type="match status" value="1"/>
</dbReference>
<evidence type="ECO:0000256" key="7">
    <source>
        <dbReference type="ARBA" id="ARBA00022840"/>
    </source>
</evidence>
<dbReference type="PANTHER" id="PTHR24346:SF82">
    <property type="entry name" value="KP78A-RELATED"/>
    <property type="match status" value="1"/>
</dbReference>
<comment type="catalytic activity">
    <reaction evidence="9">
        <text>L-seryl-[protein] + ATP = O-phospho-L-seryl-[protein] + ADP + H(+)</text>
        <dbReference type="Rhea" id="RHEA:17989"/>
        <dbReference type="Rhea" id="RHEA-COMP:9863"/>
        <dbReference type="Rhea" id="RHEA-COMP:11604"/>
        <dbReference type="ChEBI" id="CHEBI:15378"/>
        <dbReference type="ChEBI" id="CHEBI:29999"/>
        <dbReference type="ChEBI" id="CHEBI:30616"/>
        <dbReference type="ChEBI" id="CHEBI:83421"/>
        <dbReference type="ChEBI" id="CHEBI:456216"/>
        <dbReference type="EC" id="2.7.11.1"/>
    </reaction>
</comment>
<keyword evidence="7" id="KW-0067">ATP-binding</keyword>
<evidence type="ECO:0000313" key="14">
    <source>
        <dbReference type="Proteomes" id="UP001314170"/>
    </source>
</evidence>
<dbReference type="InterPro" id="IPR011009">
    <property type="entry name" value="Kinase-like_dom_sf"/>
</dbReference>
<evidence type="ECO:0000256" key="2">
    <source>
        <dbReference type="ARBA" id="ARBA00012513"/>
    </source>
</evidence>
<evidence type="ECO:0000259" key="10">
    <source>
        <dbReference type="PROSITE" id="PS50011"/>
    </source>
</evidence>
<feature type="domain" description="KA1" evidence="12">
    <location>
        <begin position="444"/>
        <end position="492"/>
    </location>
</feature>
<dbReference type="FunFam" id="3.30.310.80:FF:000006">
    <property type="entry name" value="Non-specific serine/threonine protein kinase"/>
    <property type="match status" value="1"/>
</dbReference>
<dbReference type="InterPro" id="IPR015940">
    <property type="entry name" value="UBA"/>
</dbReference>
<feature type="domain" description="Protein kinase" evidence="10">
    <location>
        <begin position="19"/>
        <end position="249"/>
    </location>
</feature>
<keyword evidence="14" id="KW-1185">Reference proteome</keyword>
<evidence type="ECO:0000256" key="3">
    <source>
        <dbReference type="ARBA" id="ARBA00022527"/>
    </source>
</evidence>
<dbReference type="AlphaFoldDB" id="A0AAV1RTI1"/>
<dbReference type="SUPFAM" id="SSF103243">
    <property type="entry name" value="KA1-like"/>
    <property type="match status" value="1"/>
</dbReference>
<dbReference type="CDD" id="cd14335">
    <property type="entry name" value="UBA_SnRK1_plant"/>
    <property type="match status" value="1"/>
</dbReference>
<gene>
    <name evidence="13" type="ORF">DCAF_LOCUS15067</name>
</gene>
<keyword evidence="6" id="KW-0418">Kinase</keyword>
<evidence type="ECO:0000259" key="11">
    <source>
        <dbReference type="PROSITE" id="PS50030"/>
    </source>
</evidence>
<dbReference type="InterPro" id="IPR028375">
    <property type="entry name" value="KA1/Ssp2_C"/>
</dbReference>
<feature type="domain" description="UBA" evidence="11">
    <location>
        <begin position="270"/>
        <end position="310"/>
    </location>
</feature>
<dbReference type="Pfam" id="PF02149">
    <property type="entry name" value="KA1"/>
    <property type="match status" value="1"/>
</dbReference>
<comment type="caution">
    <text evidence="13">The sequence shown here is derived from an EMBL/GenBank/DDBJ whole genome shotgun (WGS) entry which is preliminary data.</text>
</comment>
<dbReference type="Proteomes" id="UP001314170">
    <property type="component" value="Unassembled WGS sequence"/>
</dbReference>
<evidence type="ECO:0000256" key="6">
    <source>
        <dbReference type="ARBA" id="ARBA00022777"/>
    </source>
</evidence>
<evidence type="ECO:0000256" key="5">
    <source>
        <dbReference type="ARBA" id="ARBA00022741"/>
    </source>
</evidence>
<evidence type="ECO:0000256" key="4">
    <source>
        <dbReference type="ARBA" id="ARBA00022679"/>
    </source>
</evidence>
<evidence type="ECO:0000256" key="8">
    <source>
        <dbReference type="ARBA" id="ARBA00047899"/>
    </source>
</evidence>
<evidence type="ECO:0000313" key="13">
    <source>
        <dbReference type="EMBL" id="CAK7339989.1"/>
    </source>
</evidence>
<dbReference type="CDD" id="cd12122">
    <property type="entry name" value="AMPKA_C"/>
    <property type="match status" value="1"/>
</dbReference>
<dbReference type="InterPro" id="IPR001772">
    <property type="entry name" value="KA1_dom"/>
</dbReference>
<comment type="catalytic activity">
    <reaction evidence="8">
        <text>L-threonyl-[protein] + ATP = O-phospho-L-threonyl-[protein] + ADP + H(+)</text>
        <dbReference type="Rhea" id="RHEA:46608"/>
        <dbReference type="Rhea" id="RHEA-COMP:11060"/>
        <dbReference type="Rhea" id="RHEA-COMP:11605"/>
        <dbReference type="ChEBI" id="CHEBI:15378"/>
        <dbReference type="ChEBI" id="CHEBI:30013"/>
        <dbReference type="ChEBI" id="CHEBI:30616"/>
        <dbReference type="ChEBI" id="CHEBI:61977"/>
        <dbReference type="ChEBI" id="CHEBI:456216"/>
        <dbReference type="EC" id="2.7.11.1"/>
    </reaction>
</comment>
<organism evidence="13 14">
    <name type="scientific">Dovyalis caffra</name>
    <dbReference type="NCBI Taxonomy" id="77055"/>
    <lineage>
        <taxon>Eukaryota</taxon>
        <taxon>Viridiplantae</taxon>
        <taxon>Streptophyta</taxon>
        <taxon>Embryophyta</taxon>
        <taxon>Tracheophyta</taxon>
        <taxon>Spermatophyta</taxon>
        <taxon>Magnoliopsida</taxon>
        <taxon>eudicotyledons</taxon>
        <taxon>Gunneridae</taxon>
        <taxon>Pentapetalae</taxon>
        <taxon>rosids</taxon>
        <taxon>fabids</taxon>
        <taxon>Malpighiales</taxon>
        <taxon>Salicaceae</taxon>
        <taxon>Flacourtieae</taxon>
        <taxon>Dovyalis</taxon>
    </lineage>
</organism>
<dbReference type="PROSITE" id="PS00108">
    <property type="entry name" value="PROTEIN_KINASE_ST"/>
    <property type="match status" value="1"/>
</dbReference>
<accession>A0AAV1RTI1</accession>
<protein>
    <recommendedName>
        <fullName evidence="2">non-specific serine/threonine protein kinase</fullName>
        <ecNumber evidence="2">2.7.11.1</ecNumber>
    </recommendedName>
</protein>
<dbReference type="PROSITE" id="PS50011">
    <property type="entry name" value="PROTEIN_KINASE_DOM"/>
    <property type="match status" value="1"/>
</dbReference>
<dbReference type="GO" id="GO:0004674">
    <property type="term" value="F:protein serine/threonine kinase activity"/>
    <property type="evidence" value="ECO:0007669"/>
    <property type="project" value="UniProtKB-KW"/>
</dbReference>
<dbReference type="Pfam" id="PF00069">
    <property type="entry name" value="Pkinase"/>
    <property type="match status" value="1"/>
</dbReference>
<keyword evidence="5" id="KW-0547">Nucleotide-binding</keyword>
<dbReference type="GO" id="GO:0005524">
    <property type="term" value="F:ATP binding"/>
    <property type="evidence" value="ECO:0007669"/>
    <property type="project" value="UniProtKB-KW"/>
</dbReference>
<proteinExistence type="inferred from homology"/>
<dbReference type="InterPro" id="IPR008271">
    <property type="entry name" value="Ser/Thr_kinase_AS"/>
</dbReference>
<keyword evidence="3" id="KW-0723">Serine/threonine-protein kinase</keyword>
<dbReference type="SMART" id="SM00220">
    <property type="entry name" value="S_TKc"/>
    <property type="match status" value="1"/>
</dbReference>
<evidence type="ECO:0000259" key="12">
    <source>
        <dbReference type="PROSITE" id="PS50032"/>
    </source>
</evidence>
<dbReference type="PANTHER" id="PTHR24346">
    <property type="entry name" value="MAP/MICROTUBULE AFFINITY-REGULATING KINASE"/>
    <property type="match status" value="1"/>
</dbReference>
<dbReference type="GO" id="GO:0005737">
    <property type="term" value="C:cytoplasm"/>
    <property type="evidence" value="ECO:0007669"/>
    <property type="project" value="TreeGrafter"/>
</dbReference>